<evidence type="ECO:0000313" key="2">
    <source>
        <dbReference type="Proteomes" id="UP000178953"/>
    </source>
</evidence>
<dbReference type="Proteomes" id="UP000178953">
    <property type="component" value="Unassembled WGS sequence"/>
</dbReference>
<name>A0A1E8PZ09_9MYCO</name>
<comment type="caution">
    <text evidence="1">The sequence shown here is derived from an EMBL/GenBank/DDBJ whole genome shotgun (WGS) entry which is preliminary data.</text>
</comment>
<dbReference type="AlphaFoldDB" id="A0A1E8PZ09"/>
<reference evidence="1 2" key="1">
    <citation type="submission" date="2016-09" db="EMBL/GenBank/DDBJ databases">
        <title>genome sequence of Mycobacterium sp. 739 SCH.</title>
        <authorList>
            <person name="Greninger A.L."/>
            <person name="Qin X."/>
            <person name="Jerome K."/>
            <person name="Vora S."/>
            <person name="Quinn K."/>
        </authorList>
    </citation>
    <scope>NUCLEOTIDE SEQUENCE [LARGE SCALE GENOMIC DNA]</scope>
    <source>
        <strain evidence="1 2">SCH</strain>
    </source>
</reference>
<keyword evidence="2" id="KW-1185">Reference proteome</keyword>
<evidence type="ECO:0000313" key="1">
    <source>
        <dbReference type="EMBL" id="OFJ51431.1"/>
    </source>
</evidence>
<sequence length="122" mass="13483">MGLDLWPRDHDLPPRWDGLPVQWSDWSDTAGVIICPPPRRPERCDHCGTTAAPQINVGRVWTDKASAPAAIGRARLHGHRHLVGLITAFRCPQCEHDIVLDPNGAMWDLDETDYTDAGSTAP</sequence>
<protein>
    <submittedName>
        <fullName evidence="1">Uncharacterized protein</fullName>
    </submittedName>
</protein>
<organism evidence="1 2">
    <name type="scientific">Mycolicibacterium grossiae</name>
    <dbReference type="NCBI Taxonomy" id="1552759"/>
    <lineage>
        <taxon>Bacteria</taxon>
        <taxon>Bacillati</taxon>
        <taxon>Actinomycetota</taxon>
        <taxon>Actinomycetes</taxon>
        <taxon>Mycobacteriales</taxon>
        <taxon>Mycobacteriaceae</taxon>
        <taxon>Mycolicibacterium</taxon>
    </lineage>
</organism>
<dbReference type="EMBL" id="MCHX01000067">
    <property type="protein sequence ID" value="OFJ51431.1"/>
    <property type="molecule type" value="Genomic_DNA"/>
</dbReference>
<accession>A0A1E8PZ09</accession>
<gene>
    <name evidence="1" type="ORF">BEL07_22870</name>
</gene>
<proteinExistence type="predicted"/>